<proteinExistence type="predicted"/>
<organism evidence="3 4">
    <name type="scientific">Phtheirospermum japonicum</name>
    <dbReference type="NCBI Taxonomy" id="374723"/>
    <lineage>
        <taxon>Eukaryota</taxon>
        <taxon>Viridiplantae</taxon>
        <taxon>Streptophyta</taxon>
        <taxon>Embryophyta</taxon>
        <taxon>Tracheophyta</taxon>
        <taxon>Spermatophyta</taxon>
        <taxon>Magnoliopsida</taxon>
        <taxon>eudicotyledons</taxon>
        <taxon>Gunneridae</taxon>
        <taxon>Pentapetalae</taxon>
        <taxon>asterids</taxon>
        <taxon>lamiids</taxon>
        <taxon>Lamiales</taxon>
        <taxon>Orobanchaceae</taxon>
        <taxon>Orobanchaceae incertae sedis</taxon>
        <taxon>Phtheirospermum</taxon>
    </lineage>
</organism>
<evidence type="ECO:0000313" key="3">
    <source>
        <dbReference type="EMBL" id="GFP86767.1"/>
    </source>
</evidence>
<feature type="region of interest" description="Disordered" evidence="1">
    <location>
        <begin position="1"/>
        <end position="20"/>
    </location>
</feature>
<evidence type="ECO:0000313" key="4">
    <source>
        <dbReference type="Proteomes" id="UP000653305"/>
    </source>
</evidence>
<reference evidence="3" key="1">
    <citation type="submission" date="2020-07" db="EMBL/GenBank/DDBJ databases">
        <title>Ethylene signaling mediates host invasion by parasitic plants.</title>
        <authorList>
            <person name="Yoshida S."/>
        </authorList>
    </citation>
    <scope>NUCLEOTIDE SEQUENCE</scope>
    <source>
        <strain evidence="3">Okayama</strain>
    </source>
</reference>
<comment type="caution">
    <text evidence="3">The sequence shown here is derived from an EMBL/GenBank/DDBJ whole genome shotgun (WGS) entry which is preliminary data.</text>
</comment>
<dbReference type="OrthoDB" id="1894389at2759"/>
<sequence>MGPNAANSYARSAAASPAVGELRKKRRNKLIIYTHLFAIFQTGIILIFSFIIMKV</sequence>
<keyword evidence="2" id="KW-1133">Transmembrane helix</keyword>
<gene>
    <name evidence="3" type="ORF">PHJA_000820500</name>
</gene>
<keyword evidence="2" id="KW-0812">Transmembrane</keyword>
<feature type="compositionally biased region" description="Low complexity" evidence="1">
    <location>
        <begin position="1"/>
        <end position="18"/>
    </location>
</feature>
<dbReference type="AlphaFoldDB" id="A0A830BHD2"/>
<name>A0A830BHD2_9LAMI</name>
<dbReference type="Proteomes" id="UP000653305">
    <property type="component" value="Unassembled WGS sequence"/>
</dbReference>
<accession>A0A830BHD2</accession>
<keyword evidence="2" id="KW-0472">Membrane</keyword>
<dbReference type="EMBL" id="BMAC01000132">
    <property type="protein sequence ID" value="GFP86767.1"/>
    <property type="molecule type" value="Genomic_DNA"/>
</dbReference>
<evidence type="ECO:0000256" key="2">
    <source>
        <dbReference type="SAM" id="Phobius"/>
    </source>
</evidence>
<protein>
    <submittedName>
        <fullName evidence="3">Uncharacterized protein</fullName>
    </submittedName>
</protein>
<keyword evidence="4" id="KW-1185">Reference proteome</keyword>
<feature type="transmembrane region" description="Helical" evidence="2">
    <location>
        <begin position="30"/>
        <end position="53"/>
    </location>
</feature>
<evidence type="ECO:0000256" key="1">
    <source>
        <dbReference type="SAM" id="MobiDB-lite"/>
    </source>
</evidence>